<feature type="domain" description="Voltage-dependent calcium channel alpha-2/delta subunit conserved region" evidence="2">
    <location>
        <begin position="34"/>
        <end position="122"/>
    </location>
</feature>
<comment type="caution">
    <text evidence="3">The sequence shown here is derived from an EMBL/GenBank/DDBJ whole genome shotgun (WGS) entry which is preliminary data.</text>
</comment>
<evidence type="ECO:0000256" key="1">
    <source>
        <dbReference type="SAM" id="Phobius"/>
    </source>
</evidence>
<sequence length="158" mass="18590">MEETDYEADSFEIKFNKSNPKPCDKELNLYELINFSNQTRKYSYTCEPGICTRTYYVQNIPHSNLILLILLKTCNCLEKSVRLEPKDIDDLTEEESCKMLHAEKFRRGPDICYKEHEQEEEIKYCGKAIMLQQSFPLILLLASTIFFTHLTCPELLLF</sequence>
<evidence type="ECO:0000259" key="2">
    <source>
        <dbReference type="Pfam" id="PF08473"/>
    </source>
</evidence>
<keyword evidence="1" id="KW-0472">Membrane</keyword>
<keyword evidence="1" id="KW-0812">Transmembrane</keyword>
<dbReference type="Pfam" id="PF08473">
    <property type="entry name" value="VGCC_alpha2"/>
    <property type="match status" value="1"/>
</dbReference>
<feature type="transmembrane region" description="Helical" evidence="1">
    <location>
        <begin position="137"/>
        <end position="157"/>
    </location>
</feature>
<keyword evidence="4" id="KW-1185">Reference proteome</keyword>
<protein>
    <recommendedName>
        <fullName evidence="2">Voltage-dependent calcium channel alpha-2/delta subunit conserved region domain-containing protein</fullName>
    </recommendedName>
</protein>
<keyword evidence="1" id="KW-1133">Transmembrane helix</keyword>
<proteinExistence type="predicted"/>
<name>A0A1Y3B8E7_EURMA</name>
<reference evidence="3 4" key="1">
    <citation type="submission" date="2017-03" db="EMBL/GenBank/DDBJ databases">
        <title>Genome Survey of Euroglyphus maynei.</title>
        <authorList>
            <person name="Arlian L.G."/>
            <person name="Morgan M.S."/>
            <person name="Rider S.D."/>
        </authorList>
    </citation>
    <scope>NUCLEOTIDE SEQUENCE [LARGE SCALE GENOMIC DNA]</scope>
    <source>
        <strain evidence="3">Arlian Lab</strain>
        <tissue evidence="3">Whole body</tissue>
    </source>
</reference>
<dbReference type="OrthoDB" id="6411905at2759"/>
<dbReference type="InterPro" id="IPR013680">
    <property type="entry name" value="VDCC_a2/dsu"/>
</dbReference>
<accession>A0A1Y3B8E7</accession>
<evidence type="ECO:0000313" key="3">
    <source>
        <dbReference type="EMBL" id="OTF76153.1"/>
    </source>
</evidence>
<dbReference type="Proteomes" id="UP000194236">
    <property type="component" value="Unassembled WGS sequence"/>
</dbReference>
<organism evidence="3 4">
    <name type="scientific">Euroglyphus maynei</name>
    <name type="common">Mayne's house dust mite</name>
    <dbReference type="NCBI Taxonomy" id="6958"/>
    <lineage>
        <taxon>Eukaryota</taxon>
        <taxon>Metazoa</taxon>
        <taxon>Ecdysozoa</taxon>
        <taxon>Arthropoda</taxon>
        <taxon>Chelicerata</taxon>
        <taxon>Arachnida</taxon>
        <taxon>Acari</taxon>
        <taxon>Acariformes</taxon>
        <taxon>Sarcoptiformes</taxon>
        <taxon>Astigmata</taxon>
        <taxon>Psoroptidia</taxon>
        <taxon>Analgoidea</taxon>
        <taxon>Pyroglyphidae</taxon>
        <taxon>Pyroglyphinae</taxon>
        <taxon>Euroglyphus</taxon>
    </lineage>
</organism>
<dbReference type="AlphaFoldDB" id="A0A1Y3B8E7"/>
<dbReference type="EMBL" id="MUJZ01038837">
    <property type="protein sequence ID" value="OTF76153.1"/>
    <property type="molecule type" value="Genomic_DNA"/>
</dbReference>
<evidence type="ECO:0000313" key="4">
    <source>
        <dbReference type="Proteomes" id="UP000194236"/>
    </source>
</evidence>
<gene>
    <name evidence="3" type="ORF">BLA29_004490</name>
</gene>